<dbReference type="PROSITE" id="PS50089">
    <property type="entry name" value="ZF_RING_2"/>
    <property type="match status" value="1"/>
</dbReference>
<dbReference type="InterPro" id="IPR051826">
    <property type="entry name" value="E3_ubiquitin-ligase_domain"/>
</dbReference>
<dbReference type="InterPro" id="IPR001841">
    <property type="entry name" value="Znf_RING"/>
</dbReference>
<dbReference type="Proteomes" id="UP001633002">
    <property type="component" value="Unassembled WGS sequence"/>
</dbReference>
<dbReference type="InterPro" id="IPR013083">
    <property type="entry name" value="Znf_RING/FYVE/PHD"/>
</dbReference>
<dbReference type="EMBL" id="JBJQOH010000006">
    <property type="protein sequence ID" value="KAL3682985.1"/>
    <property type="molecule type" value="Genomic_DNA"/>
</dbReference>
<name>A0ABD3GXW5_9MARC</name>
<dbReference type="PANTHER" id="PTHR22765:SF416">
    <property type="entry name" value="E3 UBIQUITIN-PROTEIN LIGASE GODZILLA"/>
    <property type="match status" value="1"/>
</dbReference>
<keyword evidence="1" id="KW-0479">Metal-binding</keyword>
<keyword evidence="1" id="KW-0863">Zinc-finger</keyword>
<dbReference type="GO" id="GO:0008270">
    <property type="term" value="F:zinc ion binding"/>
    <property type="evidence" value="ECO:0007669"/>
    <property type="project" value="UniProtKB-KW"/>
</dbReference>
<protein>
    <recommendedName>
        <fullName evidence="2">RING-type domain-containing protein</fullName>
    </recommendedName>
</protein>
<accession>A0ABD3GXW5</accession>
<proteinExistence type="predicted"/>
<organism evidence="3 4">
    <name type="scientific">Riccia sorocarpa</name>
    <dbReference type="NCBI Taxonomy" id="122646"/>
    <lineage>
        <taxon>Eukaryota</taxon>
        <taxon>Viridiplantae</taxon>
        <taxon>Streptophyta</taxon>
        <taxon>Embryophyta</taxon>
        <taxon>Marchantiophyta</taxon>
        <taxon>Marchantiopsida</taxon>
        <taxon>Marchantiidae</taxon>
        <taxon>Marchantiales</taxon>
        <taxon>Ricciaceae</taxon>
        <taxon>Riccia</taxon>
    </lineage>
</organism>
<evidence type="ECO:0000313" key="3">
    <source>
        <dbReference type="EMBL" id="KAL3682985.1"/>
    </source>
</evidence>
<comment type="caution">
    <text evidence="3">The sequence shown here is derived from an EMBL/GenBank/DDBJ whole genome shotgun (WGS) entry which is preliminary data.</text>
</comment>
<dbReference type="PANTHER" id="PTHR22765">
    <property type="entry name" value="RING FINGER AND PROTEASE ASSOCIATED DOMAIN-CONTAINING"/>
    <property type="match status" value="1"/>
</dbReference>
<dbReference type="SMART" id="SM00184">
    <property type="entry name" value="RING"/>
    <property type="match status" value="1"/>
</dbReference>
<sequence>MLPGVEVARRRRVRPGQGRYGAYDGGVRCSETYRSRFLATGLHHHQQPGTYPRLQPQLRIQDNLQEHQQRSEQAKATWDSPYQSNYKEKIDDDLKHQRWMEETGRSTFSSSVWKRQSTCSHSDPGDLAMYARTRLDKLLQVTGHMNTRGGNSSRKNSTACRISSSIRLLFHNNNQGDLKSQKSKSIGFYSWLMRVLLMKQCLSSPKYSKESILSRHVGVSIDDADARMMMNDLRRKGKSCWKEGDQDECPVCLEGLQADGMPITLPCRHSFHRHCLNPWLLEHGKCPCCRETIVHVLEMEKSTSSRGDGDLMTFVLADCIHGLWGES</sequence>
<dbReference type="Pfam" id="PF13639">
    <property type="entry name" value="zf-RING_2"/>
    <property type="match status" value="1"/>
</dbReference>
<keyword evidence="1" id="KW-0862">Zinc</keyword>
<dbReference type="CDD" id="cd16454">
    <property type="entry name" value="RING-H2_PA-TM-RING"/>
    <property type="match status" value="1"/>
</dbReference>
<dbReference type="Gene3D" id="3.30.40.10">
    <property type="entry name" value="Zinc/RING finger domain, C3HC4 (zinc finger)"/>
    <property type="match status" value="1"/>
</dbReference>
<keyword evidence="4" id="KW-1185">Reference proteome</keyword>
<dbReference type="SUPFAM" id="SSF57850">
    <property type="entry name" value="RING/U-box"/>
    <property type="match status" value="1"/>
</dbReference>
<reference evidence="3 4" key="1">
    <citation type="submission" date="2024-09" db="EMBL/GenBank/DDBJ databases">
        <title>Chromosome-scale assembly of Riccia sorocarpa.</title>
        <authorList>
            <person name="Paukszto L."/>
        </authorList>
    </citation>
    <scope>NUCLEOTIDE SEQUENCE [LARGE SCALE GENOMIC DNA]</scope>
    <source>
        <strain evidence="3">LP-2024</strain>
        <tissue evidence="3">Aerial parts of the thallus</tissue>
    </source>
</reference>
<evidence type="ECO:0000259" key="2">
    <source>
        <dbReference type="PROSITE" id="PS50089"/>
    </source>
</evidence>
<feature type="domain" description="RING-type" evidence="2">
    <location>
        <begin position="249"/>
        <end position="290"/>
    </location>
</feature>
<evidence type="ECO:0000313" key="4">
    <source>
        <dbReference type="Proteomes" id="UP001633002"/>
    </source>
</evidence>
<gene>
    <name evidence="3" type="ORF">R1sor_001007</name>
</gene>
<evidence type="ECO:0000256" key="1">
    <source>
        <dbReference type="PROSITE-ProRule" id="PRU00175"/>
    </source>
</evidence>
<dbReference type="AlphaFoldDB" id="A0ABD3GXW5"/>